<accession>F0NYV0</accession>
<name>F0NYV0_WEEVC</name>
<evidence type="ECO:0000256" key="1">
    <source>
        <dbReference type="SAM" id="SignalP"/>
    </source>
</evidence>
<feature type="chain" id="PRO_5003253608" description="Thioredoxin domain-containing protein" evidence="1">
    <location>
        <begin position="19"/>
        <end position="198"/>
    </location>
</feature>
<dbReference type="OrthoDB" id="1423529at2"/>
<keyword evidence="1" id="KW-0732">Signal</keyword>
<gene>
    <name evidence="3" type="ordered locus">Weevi_0433</name>
</gene>
<proteinExistence type="predicted"/>
<keyword evidence="4" id="KW-1185">Reference proteome</keyword>
<reference evidence="3 4" key="1">
    <citation type="journal article" date="2011" name="Stand. Genomic Sci.">
        <title>Complete genome sequence of Weeksella virosa type strain (9751).</title>
        <authorList>
            <person name="Lang E."/>
            <person name="Teshima H."/>
            <person name="Lucas S."/>
            <person name="Lapidus A."/>
            <person name="Hammon N."/>
            <person name="Deshpande S."/>
            <person name="Nolan M."/>
            <person name="Cheng J.F."/>
            <person name="Pitluck S."/>
            <person name="Liolios K."/>
            <person name="Pagani I."/>
            <person name="Mikhailova N."/>
            <person name="Ivanova N."/>
            <person name="Mavromatis K."/>
            <person name="Pati A."/>
            <person name="Tapia R."/>
            <person name="Han C."/>
            <person name="Goodwin L."/>
            <person name="Chen A."/>
            <person name="Palaniappan K."/>
            <person name="Land M."/>
            <person name="Hauser L."/>
            <person name="Chang Y.J."/>
            <person name="Jeffries C.D."/>
            <person name="Brambilla E.M."/>
            <person name="Kopitz M."/>
            <person name="Rohde M."/>
            <person name="Goker M."/>
            <person name="Tindall B.J."/>
            <person name="Detter J.C."/>
            <person name="Woyke T."/>
            <person name="Bristow J."/>
            <person name="Eisen J.A."/>
            <person name="Markowitz V."/>
            <person name="Hugenholtz P."/>
            <person name="Klenk H.P."/>
            <person name="Kyrpides N.C."/>
        </authorList>
    </citation>
    <scope>NUCLEOTIDE SEQUENCE [LARGE SCALE GENOMIC DNA]</scope>
    <source>
        <strain evidence="4">ATCC 43766 / DSM 16922 / JCM 21250 / NBRC 16016 / NCTC 11634 / CL345/78</strain>
    </source>
</reference>
<feature type="domain" description="Thioredoxin" evidence="2">
    <location>
        <begin position="16"/>
        <end position="196"/>
    </location>
</feature>
<dbReference type="STRING" id="865938.Weevi_0433"/>
<reference evidence="4" key="2">
    <citation type="journal article" date="2011" name="Stand. Genomic Sci.">
        <title>Complete genome sequence of Weeksella virosa type strain (9751T).</title>
        <authorList>
            <person name="Lang E."/>
            <person name="Teshima H."/>
            <person name="Lucas S."/>
            <person name="Lapidus A."/>
            <person name="Hammon N."/>
            <person name="Deshpande S."/>
            <person name="Nolan M."/>
            <person name="Cheng J."/>
            <person name="Pitluck S."/>
            <person name="Liolios K."/>
            <person name="Pagani I."/>
            <person name="Mikhailova N."/>
            <person name="Ivanova N."/>
            <person name="Mavromatis K."/>
            <person name="Pati A."/>
            <person name="Tapia R."/>
            <person name="Han C."/>
            <person name="Goodwin L."/>
            <person name="Chen A."/>
            <person name="Palaniappan K."/>
            <person name="Land M."/>
            <person name="Hauser L."/>
            <person name="Chang Y."/>
            <person name="Jeffries C."/>
            <person name="Brambilla E."/>
            <person name="Kopitz M."/>
            <person name="Rohde M."/>
            <person name="Goker M."/>
            <person name="Tindall B."/>
            <person name="Detter J."/>
            <person name="Woyke T."/>
            <person name="Bristow J."/>
            <person name="Eisen J."/>
            <person name="Markowitz V."/>
            <person name="Hugenholtz P."/>
            <person name="Klenk H."/>
            <person name="Kyrpides N."/>
        </authorList>
    </citation>
    <scope>NUCLEOTIDE SEQUENCE [LARGE SCALE GENOMIC DNA]</scope>
    <source>
        <strain evidence="4">ATCC 43766 / DSM 16922 / JCM 21250 / NBRC 16016 / NCTC 11634 / CL345/78</strain>
    </source>
</reference>
<dbReference type="EMBL" id="CP002455">
    <property type="protein sequence ID" value="ADX67152.1"/>
    <property type="molecule type" value="Genomic_DNA"/>
</dbReference>
<dbReference type="InterPro" id="IPR036249">
    <property type="entry name" value="Thioredoxin-like_sf"/>
</dbReference>
<sequence length="198" mass="23072">MKKLFLFFTLFIFTIVSAQTKYETLTITNYDSILKKLDSENQNEIYNLNINDFKQLVSKSAKPFTLVYTYAWWCGPCRKKLPQVLEFKNKHQNKVELLILTGEKNPSKYLYMTNKEFNTKYNILFPTFNISDEISTKSKKKFHNFIQTIVPGHSDYGTGLSLNLLIDNKTSEVLYASFTEIETTDSIFSKLNSFISNN</sequence>
<evidence type="ECO:0000313" key="3">
    <source>
        <dbReference type="EMBL" id="ADX67152.1"/>
    </source>
</evidence>
<dbReference type="eggNOG" id="COG0526">
    <property type="taxonomic scope" value="Bacteria"/>
</dbReference>
<protein>
    <recommendedName>
        <fullName evidence="2">Thioredoxin domain-containing protein</fullName>
    </recommendedName>
</protein>
<dbReference type="SUPFAM" id="SSF52833">
    <property type="entry name" value="Thioredoxin-like"/>
    <property type="match status" value="1"/>
</dbReference>
<feature type="signal peptide" evidence="1">
    <location>
        <begin position="1"/>
        <end position="18"/>
    </location>
</feature>
<dbReference type="RefSeq" id="WP_013597544.1">
    <property type="nucleotide sequence ID" value="NC_015144.1"/>
</dbReference>
<dbReference type="Pfam" id="PF00085">
    <property type="entry name" value="Thioredoxin"/>
    <property type="match status" value="1"/>
</dbReference>
<dbReference type="InterPro" id="IPR013766">
    <property type="entry name" value="Thioredoxin_domain"/>
</dbReference>
<evidence type="ECO:0000259" key="2">
    <source>
        <dbReference type="PROSITE" id="PS51352"/>
    </source>
</evidence>
<dbReference type="AlphaFoldDB" id="F0NYV0"/>
<evidence type="ECO:0000313" key="4">
    <source>
        <dbReference type="Proteomes" id="UP000008641"/>
    </source>
</evidence>
<dbReference type="Gene3D" id="3.40.30.10">
    <property type="entry name" value="Glutaredoxin"/>
    <property type="match status" value="1"/>
</dbReference>
<dbReference type="PROSITE" id="PS51352">
    <property type="entry name" value="THIOREDOXIN_2"/>
    <property type="match status" value="1"/>
</dbReference>
<organism evidence="3 4">
    <name type="scientific">Weeksella virosa (strain ATCC 43766 / DSM 16922 / JCM 21250 / CCUG 30538 / CDC 9751 / IAM 14551 / NBRC 16016 / NCTC 11634 / CL345/78)</name>
    <dbReference type="NCBI Taxonomy" id="865938"/>
    <lineage>
        <taxon>Bacteria</taxon>
        <taxon>Pseudomonadati</taxon>
        <taxon>Bacteroidota</taxon>
        <taxon>Flavobacteriia</taxon>
        <taxon>Flavobacteriales</taxon>
        <taxon>Weeksellaceae</taxon>
        <taxon>Weeksella</taxon>
    </lineage>
</organism>
<dbReference type="KEGG" id="wvi:Weevi_0433"/>
<dbReference type="Proteomes" id="UP000008641">
    <property type="component" value="Chromosome"/>
</dbReference>
<dbReference type="HOGENOM" id="CLU_1377623_0_0_10"/>